<protein>
    <submittedName>
        <fullName evidence="3">Uncharacterized protein</fullName>
    </submittedName>
</protein>
<dbReference type="Pfam" id="PF10979">
    <property type="entry name" value="DUF2786"/>
    <property type="match status" value="1"/>
</dbReference>
<comment type="caution">
    <text evidence="3">The sequence shown here is derived from an EMBL/GenBank/DDBJ whole genome shotgun (WGS) entry which is preliminary data.</text>
</comment>
<organism evidence="3">
    <name type="scientific">Mycobacterium xenopi 4042</name>
    <dbReference type="NCBI Taxonomy" id="1299334"/>
    <lineage>
        <taxon>Bacteria</taxon>
        <taxon>Bacillati</taxon>
        <taxon>Actinomycetota</taxon>
        <taxon>Actinomycetes</taxon>
        <taxon>Mycobacteriales</taxon>
        <taxon>Mycobacteriaceae</taxon>
        <taxon>Mycobacterium</taxon>
    </lineage>
</organism>
<accession>X8BL31</accession>
<dbReference type="NCBIfam" id="TIGR04338">
    <property type="entry name" value="HEXXH_Rv0185"/>
    <property type="match status" value="1"/>
</dbReference>
<dbReference type="AlphaFoldDB" id="X8BL31"/>
<evidence type="ECO:0000259" key="1">
    <source>
        <dbReference type="Pfam" id="PF10979"/>
    </source>
</evidence>
<dbReference type="Pfam" id="PF23771">
    <property type="entry name" value="DUF7168"/>
    <property type="match status" value="1"/>
</dbReference>
<proteinExistence type="predicted"/>
<reference evidence="3" key="1">
    <citation type="submission" date="2014-01" db="EMBL/GenBank/DDBJ databases">
        <authorList>
            <person name="Brown-Elliot B."/>
            <person name="Wallace R."/>
            <person name="Lenaerts A."/>
            <person name="Ordway D."/>
            <person name="DeGroote M.A."/>
            <person name="Parker T."/>
            <person name="Sizemore C."/>
            <person name="Tallon L.J."/>
            <person name="Sadzewicz L.K."/>
            <person name="Sengamalay N."/>
            <person name="Fraser C.M."/>
            <person name="Hine E."/>
            <person name="Shefchek K.A."/>
            <person name="Das S.P."/>
            <person name="Tettelin H."/>
        </authorList>
    </citation>
    <scope>NUCLEOTIDE SEQUENCE [LARGE SCALE GENOMIC DNA]</scope>
    <source>
        <strain evidence="3">4042</strain>
    </source>
</reference>
<sequence length="418" mass="45587">MTDDKMLARIAALLRQAEGTDNPHEAEAFMAAAQRLATATSIDLAVARSHADKRTRAQVPIQRTITIGPAGAKGLRTYVQLFVVIAHANDVRCDVASNSTFVYAYGFAEDIDATHALYASLVVQMVRASDAYIASGAHRPTPTITARLNFQLAFGARVGQRLAEARQQARQEAEHDSDRSPGTAIALRDKEIELLDYYRRASRARGTWQAYRASAGYSSAARRAGTGLVGGQGSATPRSCPRRGLRWTAEPEEAGTRDTQRSKVYAAEDFVRTLFDRAAEHGSQAVEFFGTQLTLPPEGRFGSVAAVQRYVDEVLALPSVQRRWPALPPLKVRARRAASAAHYENHDGAGIIAVPTRDTADWAMRELVVLHEIAHHLCQAQPPHGSEFVDAMCALAELVMGPELGHVLRVVYAKEGVR</sequence>
<gene>
    <name evidence="3" type="ORF">I553_8287</name>
</gene>
<dbReference type="EMBL" id="JAOB01000040">
    <property type="protein sequence ID" value="EUA43953.1"/>
    <property type="molecule type" value="Genomic_DNA"/>
</dbReference>
<evidence type="ECO:0000313" key="3">
    <source>
        <dbReference type="EMBL" id="EUA43953.1"/>
    </source>
</evidence>
<dbReference type="InterPro" id="IPR024498">
    <property type="entry name" value="DUF2786"/>
</dbReference>
<dbReference type="PATRIC" id="fig|1299334.3.peg.3929"/>
<evidence type="ECO:0000259" key="2">
    <source>
        <dbReference type="Pfam" id="PF23771"/>
    </source>
</evidence>
<feature type="domain" description="DUF7168" evidence="2">
    <location>
        <begin position="78"/>
        <end position="175"/>
    </location>
</feature>
<dbReference type="InterPro" id="IPR055592">
    <property type="entry name" value="DUF7168"/>
</dbReference>
<dbReference type="InterPro" id="IPR027595">
    <property type="entry name" value="CHP04338"/>
</dbReference>
<feature type="domain" description="DUF2786" evidence="1">
    <location>
        <begin position="5"/>
        <end position="43"/>
    </location>
</feature>
<name>X8BL31_MYCXE</name>